<dbReference type="AlphaFoldDB" id="D1C2I7"/>
<proteinExistence type="predicted"/>
<evidence type="ECO:0000313" key="4">
    <source>
        <dbReference type="Proteomes" id="UP000002027"/>
    </source>
</evidence>
<reference evidence="3 4" key="2">
    <citation type="journal article" date="2010" name="Stand. Genomic Sci.">
        <title>Complete genome sequence of Desulfohalobium retbaense type strain (HR(100)).</title>
        <authorList>
            <person name="Spring S."/>
            <person name="Nolan M."/>
            <person name="Lapidus A."/>
            <person name="Glavina Del Rio T."/>
            <person name="Copeland A."/>
            <person name="Tice H."/>
            <person name="Cheng J.F."/>
            <person name="Lucas S."/>
            <person name="Land M."/>
            <person name="Chen F."/>
            <person name="Bruce D."/>
            <person name="Goodwin L."/>
            <person name="Pitluck S."/>
            <person name="Ivanova N."/>
            <person name="Mavromatis K."/>
            <person name="Mikhailova N."/>
            <person name="Pati A."/>
            <person name="Chen A."/>
            <person name="Palaniappan K."/>
            <person name="Hauser L."/>
            <person name="Chang Y.J."/>
            <person name="Jeffries C.D."/>
            <person name="Munk C."/>
            <person name="Kiss H."/>
            <person name="Chain P."/>
            <person name="Han C."/>
            <person name="Brettin T."/>
            <person name="Detter J.C."/>
            <person name="Schuler E."/>
            <person name="Goker M."/>
            <person name="Rohde M."/>
            <person name="Bristow J."/>
            <person name="Eisen J.A."/>
            <person name="Markowitz V."/>
            <person name="Hugenholtz P."/>
            <person name="Kyrpides N.C."/>
            <person name="Klenk H.P."/>
        </authorList>
    </citation>
    <scope>NUCLEOTIDE SEQUENCE [LARGE SCALE GENOMIC DNA]</scope>
    <source>
        <strain evidence="4">ATCC 49802 / DSM 20745 / S 6022</strain>
    </source>
</reference>
<feature type="region of interest" description="Disordered" evidence="1">
    <location>
        <begin position="31"/>
        <end position="50"/>
    </location>
</feature>
<feature type="transmembrane region" description="Helical" evidence="2">
    <location>
        <begin position="67"/>
        <end position="88"/>
    </location>
</feature>
<dbReference type="InParanoid" id="D1C2I7"/>
<dbReference type="EMBL" id="CP001823">
    <property type="protein sequence ID" value="ACZ38454.1"/>
    <property type="molecule type" value="Genomic_DNA"/>
</dbReference>
<evidence type="ECO:0000256" key="1">
    <source>
        <dbReference type="SAM" id="MobiDB-lite"/>
    </source>
</evidence>
<accession>D1C2I7</accession>
<gene>
    <name evidence="3" type="ordered locus">Sthe_1018</name>
</gene>
<name>D1C2I7_SPHTD</name>
<keyword evidence="4" id="KW-1185">Reference proteome</keyword>
<keyword evidence="2" id="KW-0812">Transmembrane</keyword>
<protein>
    <submittedName>
        <fullName evidence="3">Uncharacterized protein</fullName>
    </submittedName>
</protein>
<dbReference type="STRING" id="479434.Sthe_1018"/>
<sequence length="89" mass="10019">MAKKTKTRRSGRPRLSEAQLQAYRQRRAMLEAAQAETPTPSGSEPARVAETHWGRLPDEYAMIRSDLIRLLIISALMVVILVALTFVLN</sequence>
<keyword evidence="2" id="KW-0472">Membrane</keyword>
<organism evidence="3 4">
    <name type="scientific">Sphaerobacter thermophilus (strain ATCC 49802 / DSM 20745 / KCCM 41009 / NCIMB 13125 / S 6022)</name>
    <dbReference type="NCBI Taxonomy" id="479434"/>
    <lineage>
        <taxon>Bacteria</taxon>
        <taxon>Pseudomonadati</taxon>
        <taxon>Thermomicrobiota</taxon>
        <taxon>Thermomicrobia</taxon>
        <taxon>Sphaerobacterales</taxon>
        <taxon>Sphaerobacterineae</taxon>
        <taxon>Sphaerobacteraceae</taxon>
        <taxon>Sphaerobacter</taxon>
    </lineage>
</organism>
<reference evidence="4" key="1">
    <citation type="submission" date="2009-11" db="EMBL/GenBank/DDBJ databases">
        <title>The complete chromosome 1 of Sphaerobacter thermophilus DSM 20745.</title>
        <authorList>
            <person name="Lucas S."/>
            <person name="Copeland A."/>
            <person name="Lapidus A."/>
            <person name="Glavina del Rio T."/>
            <person name="Dalin E."/>
            <person name="Tice H."/>
            <person name="Bruce D."/>
            <person name="Goodwin L."/>
            <person name="Pitluck S."/>
            <person name="Kyrpides N."/>
            <person name="Mavromatis K."/>
            <person name="Ivanova N."/>
            <person name="Mikhailova N."/>
            <person name="LaButti K.M."/>
            <person name="Clum A."/>
            <person name="Sun H.I."/>
            <person name="Brettin T."/>
            <person name="Detter J.C."/>
            <person name="Han C."/>
            <person name="Larimer F."/>
            <person name="Land M."/>
            <person name="Hauser L."/>
            <person name="Markowitz V."/>
            <person name="Cheng J.F."/>
            <person name="Hugenholtz P."/>
            <person name="Woyke T."/>
            <person name="Wu D."/>
            <person name="Steenblock K."/>
            <person name="Schneider S."/>
            <person name="Pukall R."/>
            <person name="Goeker M."/>
            <person name="Klenk H.P."/>
            <person name="Eisen J.A."/>
        </authorList>
    </citation>
    <scope>NUCLEOTIDE SEQUENCE [LARGE SCALE GENOMIC DNA]</scope>
    <source>
        <strain evidence="4">ATCC 49802 / DSM 20745 / S 6022</strain>
    </source>
</reference>
<dbReference type="Proteomes" id="UP000002027">
    <property type="component" value="Chromosome 1"/>
</dbReference>
<evidence type="ECO:0000256" key="2">
    <source>
        <dbReference type="SAM" id="Phobius"/>
    </source>
</evidence>
<dbReference type="OrthoDB" id="9962578at2"/>
<evidence type="ECO:0000313" key="3">
    <source>
        <dbReference type="EMBL" id="ACZ38454.1"/>
    </source>
</evidence>
<dbReference type="KEGG" id="sti:Sthe_1018"/>
<keyword evidence="2" id="KW-1133">Transmembrane helix</keyword>
<dbReference type="HOGENOM" id="CLU_2453095_0_0_0"/>
<dbReference type="RefSeq" id="WP_012871501.1">
    <property type="nucleotide sequence ID" value="NC_013523.1"/>
</dbReference>